<keyword evidence="2" id="KW-1185">Reference proteome</keyword>
<protein>
    <submittedName>
        <fullName evidence="1">Uncharacterized protein</fullName>
    </submittedName>
</protein>
<gene>
    <name evidence="1" type="ORF">PXEA_LOCUS26054</name>
</gene>
<reference evidence="1" key="1">
    <citation type="submission" date="2018-11" db="EMBL/GenBank/DDBJ databases">
        <authorList>
            <consortium name="Pathogen Informatics"/>
        </authorList>
    </citation>
    <scope>NUCLEOTIDE SEQUENCE</scope>
</reference>
<dbReference type="EMBL" id="CAAALY010244416">
    <property type="protein sequence ID" value="VEL32614.1"/>
    <property type="molecule type" value="Genomic_DNA"/>
</dbReference>
<organism evidence="1 2">
    <name type="scientific">Protopolystoma xenopodis</name>
    <dbReference type="NCBI Taxonomy" id="117903"/>
    <lineage>
        <taxon>Eukaryota</taxon>
        <taxon>Metazoa</taxon>
        <taxon>Spiralia</taxon>
        <taxon>Lophotrochozoa</taxon>
        <taxon>Platyhelminthes</taxon>
        <taxon>Monogenea</taxon>
        <taxon>Polyopisthocotylea</taxon>
        <taxon>Polystomatidea</taxon>
        <taxon>Polystomatidae</taxon>
        <taxon>Protopolystoma</taxon>
    </lineage>
</organism>
<dbReference type="Proteomes" id="UP000784294">
    <property type="component" value="Unassembled WGS sequence"/>
</dbReference>
<evidence type="ECO:0000313" key="2">
    <source>
        <dbReference type="Proteomes" id="UP000784294"/>
    </source>
</evidence>
<name>A0A3S5C3D5_9PLAT</name>
<comment type="caution">
    <text evidence="1">The sequence shown here is derived from an EMBL/GenBank/DDBJ whole genome shotgun (WGS) entry which is preliminary data.</text>
</comment>
<dbReference type="AlphaFoldDB" id="A0A3S5C3D5"/>
<evidence type="ECO:0000313" key="1">
    <source>
        <dbReference type="EMBL" id="VEL32614.1"/>
    </source>
</evidence>
<accession>A0A3S5C3D5</accession>
<proteinExistence type="predicted"/>
<dbReference type="OrthoDB" id="6222109at2759"/>
<sequence>MKGLNFSMPCPERGHDFHWKSGNFMCAVTSAKECFDSCLKVGCREWSFTSFMSIRDTTPRKHYRCRCVPAYRLCTYNAIPKAYRGYENA</sequence>